<reference evidence="8 9" key="1">
    <citation type="submission" date="2016-05" db="EMBL/GenBank/DDBJ databases">
        <title>Comparative genomics of biotechnologically important yeasts.</title>
        <authorList>
            <consortium name="DOE Joint Genome Institute"/>
            <person name="Riley R."/>
            <person name="Haridas S."/>
            <person name="Wolfe K.H."/>
            <person name="Lopes M.R."/>
            <person name="Hittinger C.T."/>
            <person name="Goker M."/>
            <person name="Salamov A."/>
            <person name="Wisecaver J."/>
            <person name="Long T.M."/>
            <person name="Aerts A.L."/>
            <person name="Barry K."/>
            <person name="Choi C."/>
            <person name="Clum A."/>
            <person name="Coughlan A.Y."/>
            <person name="Deshpande S."/>
            <person name="Douglass A.P."/>
            <person name="Hanson S.J."/>
            <person name="Klenk H.-P."/>
            <person name="LaButti K."/>
            <person name="Lapidus A."/>
            <person name="Lindquist E."/>
            <person name="Lipzen A."/>
            <person name="Meier-kolthoff J.P."/>
            <person name="Ohm R.A."/>
            <person name="Otillar R.P."/>
            <person name="Pangilinan J."/>
            <person name="Peng Y."/>
            <person name="Rokas A."/>
            <person name="Rosa C.A."/>
            <person name="Scheuner C."/>
            <person name="Sibirny A.A."/>
            <person name="Slot J.C."/>
            <person name="Stielow J.B."/>
            <person name="Sun H."/>
            <person name="Kurtzman C.P."/>
            <person name="Blackwell M."/>
            <person name="Grigoriev I.V."/>
            <person name="Jeffries T.W."/>
        </authorList>
    </citation>
    <scope>NUCLEOTIDE SEQUENCE [LARGE SCALE GENOMIC DNA]</scope>
    <source>
        <strain evidence="8 9">NRRL YB-4993</strain>
    </source>
</reference>
<feature type="region of interest" description="Disordered" evidence="5">
    <location>
        <begin position="774"/>
        <end position="826"/>
    </location>
</feature>
<dbReference type="PANTHER" id="PTHR15407:SF28">
    <property type="entry name" value="RIBITOL-5-PHOSPHATE TRANSFERASE FKTN"/>
    <property type="match status" value="1"/>
</dbReference>
<feature type="compositionally biased region" description="Basic and acidic residues" evidence="5">
    <location>
        <begin position="785"/>
        <end position="805"/>
    </location>
</feature>
<gene>
    <name evidence="8" type="ORF">METBIDRAFT_9451</name>
</gene>
<dbReference type="GO" id="GO:0016020">
    <property type="term" value="C:membrane"/>
    <property type="evidence" value="ECO:0007669"/>
    <property type="project" value="UniProtKB-SubCell"/>
</dbReference>
<dbReference type="GO" id="GO:0009100">
    <property type="term" value="P:glycoprotein metabolic process"/>
    <property type="evidence" value="ECO:0007669"/>
    <property type="project" value="UniProtKB-ARBA"/>
</dbReference>
<dbReference type="Pfam" id="PF04991">
    <property type="entry name" value="LicD"/>
    <property type="match status" value="1"/>
</dbReference>
<evidence type="ECO:0000256" key="2">
    <source>
        <dbReference type="ARBA" id="ARBA00022692"/>
    </source>
</evidence>
<name>A0A1A0HH23_9ASCO</name>
<keyword evidence="4 6" id="KW-0472">Membrane</keyword>
<comment type="subcellular location">
    <subcellularLocation>
        <location evidence="1">Membrane</location>
        <topology evidence="1">Single-pass membrane protein</topology>
    </subcellularLocation>
</comment>
<keyword evidence="3 6" id="KW-1133">Transmembrane helix</keyword>
<dbReference type="Proteomes" id="UP000092555">
    <property type="component" value="Unassembled WGS sequence"/>
</dbReference>
<evidence type="ECO:0000256" key="4">
    <source>
        <dbReference type="ARBA" id="ARBA00023136"/>
    </source>
</evidence>
<evidence type="ECO:0000256" key="3">
    <source>
        <dbReference type="ARBA" id="ARBA00022989"/>
    </source>
</evidence>
<accession>A0A1A0HH23</accession>
<feature type="transmembrane region" description="Helical" evidence="6">
    <location>
        <begin position="9"/>
        <end position="29"/>
    </location>
</feature>
<sequence length="826" mass="93301">MTSIRRSRCVYIAALTALAYLIIFCVISYNGMTTQLFSAKLKEFSLDSPGLRSLFDVQDSYSLDAWADAIFRRKVSDRPADDAIRMARYSIDGPSESSDLVEVPGFLRGEGENPHLTPHEPRLTLGLLLSELNANLAGQHTLETLRIPSFHWADWTDLALLDTKMLSVKDSPATCELLNPTRKERNLMQKDIALDASRFCFNDADLAAAMQEHADNPFLAPYLQKIADLPYKAGLHVHQFPNRTSQRIRAIAAASYVHDFMPAPLAVHLLLPKGAQQMAPLHVPVNQDVSGRIRMADTPQARAVAGRSPVLDIRRELSSLAAHVDNSSLPAWKYRKELAHEAFVDTLASIMEQLAQQPNLSPQESNYLDSLRLSVGTKTPTKYFNEALLVRNEPEWASGSHYDWRFFKGLQSAQDEHAVLLHGLILAWLRFTNANDITSWIAHGSLLGWYWNGLSFPWDADYDVQVPIRDLHTLSRKFNQTVVVDFGALASQEVRLGRYFLDCGTWVSHRDRGNGLNNIDARFIDMDSGLYIDITALAVSLTATPRRYYGQLPKEFQKTNFVQKVKADPDFGLRQNTAAQLYNCRNKHFMSLAEISPLRLTMMEGVPAYIPNEFSKILDVEYTRGIDSKRFKSYAFLPRLRLWASYKAIHKYTRGRSANDKKIQMGGHSKIARETVDTLSVFSFNDQDYLELMYLEQDLLFEYLVTKETTLFHQKEMDLLLQGQSAETLLFPNGELVAPAQLRHDLNNYNAVKVQSGFGERMGEYMSMAQALKTGKANQAGRMNPYKDRPEEGDRTVQGPPKEDGQLEGPPNEALKNLPLLSQSDE</sequence>
<evidence type="ECO:0000256" key="1">
    <source>
        <dbReference type="ARBA" id="ARBA00004167"/>
    </source>
</evidence>
<evidence type="ECO:0000256" key="6">
    <source>
        <dbReference type="SAM" id="Phobius"/>
    </source>
</evidence>
<dbReference type="EMBL" id="LXTC01000001">
    <property type="protein sequence ID" value="OBA23148.1"/>
    <property type="molecule type" value="Genomic_DNA"/>
</dbReference>
<feature type="domain" description="LicD/FKTN/FKRP nucleotidyltransferase" evidence="7">
    <location>
        <begin position="432"/>
        <end position="565"/>
    </location>
</feature>
<dbReference type="GeneID" id="30032368"/>
<proteinExistence type="predicted"/>
<dbReference type="InterPro" id="IPR009644">
    <property type="entry name" value="FKTN/MNN4/W02B3.4-1"/>
</dbReference>
<evidence type="ECO:0000259" key="7">
    <source>
        <dbReference type="Pfam" id="PF04991"/>
    </source>
</evidence>
<dbReference type="PANTHER" id="PTHR15407">
    <property type="entry name" value="FUKUTIN-RELATED"/>
    <property type="match status" value="1"/>
</dbReference>
<keyword evidence="9" id="KW-1185">Reference proteome</keyword>
<dbReference type="AlphaFoldDB" id="A0A1A0HH23"/>
<dbReference type="InterPro" id="IPR007074">
    <property type="entry name" value="LicD/FKTN/FKRP_NTP_transf"/>
</dbReference>
<dbReference type="RefSeq" id="XP_018713629.1">
    <property type="nucleotide sequence ID" value="XM_018859393.1"/>
</dbReference>
<evidence type="ECO:0000256" key="5">
    <source>
        <dbReference type="SAM" id="MobiDB-lite"/>
    </source>
</evidence>
<dbReference type="OrthoDB" id="444255at2759"/>
<organism evidence="8 9">
    <name type="scientific">Metschnikowia bicuspidata var. bicuspidata NRRL YB-4993</name>
    <dbReference type="NCBI Taxonomy" id="869754"/>
    <lineage>
        <taxon>Eukaryota</taxon>
        <taxon>Fungi</taxon>
        <taxon>Dikarya</taxon>
        <taxon>Ascomycota</taxon>
        <taxon>Saccharomycotina</taxon>
        <taxon>Pichiomycetes</taxon>
        <taxon>Metschnikowiaceae</taxon>
        <taxon>Metschnikowia</taxon>
    </lineage>
</organism>
<evidence type="ECO:0000313" key="8">
    <source>
        <dbReference type="EMBL" id="OBA23148.1"/>
    </source>
</evidence>
<comment type="caution">
    <text evidence="8">The sequence shown here is derived from an EMBL/GenBank/DDBJ whole genome shotgun (WGS) entry which is preliminary data.</text>
</comment>
<dbReference type="STRING" id="869754.A0A1A0HH23"/>
<protein>
    <recommendedName>
        <fullName evidence="7">LicD/FKTN/FKRP nucleotidyltransferase domain-containing protein</fullName>
    </recommendedName>
</protein>
<keyword evidence="2 6" id="KW-0812">Transmembrane</keyword>
<evidence type="ECO:0000313" key="9">
    <source>
        <dbReference type="Proteomes" id="UP000092555"/>
    </source>
</evidence>